<feature type="compositionally biased region" description="Basic and acidic residues" evidence="1">
    <location>
        <begin position="49"/>
        <end position="60"/>
    </location>
</feature>
<dbReference type="Proteomes" id="UP000704712">
    <property type="component" value="Unassembled WGS sequence"/>
</dbReference>
<protein>
    <submittedName>
        <fullName evidence="2">Uncharacterized protein</fullName>
    </submittedName>
</protein>
<dbReference type="EMBL" id="JAACNO010002017">
    <property type="protein sequence ID" value="KAF4136080.1"/>
    <property type="molecule type" value="Genomic_DNA"/>
</dbReference>
<evidence type="ECO:0000256" key="1">
    <source>
        <dbReference type="SAM" id="MobiDB-lite"/>
    </source>
</evidence>
<reference evidence="2" key="1">
    <citation type="submission" date="2020-03" db="EMBL/GenBank/DDBJ databases">
        <title>Hybrid Assembly of Korean Phytophthora infestans isolates.</title>
        <authorList>
            <person name="Prokchorchik M."/>
            <person name="Lee Y."/>
            <person name="Seo J."/>
            <person name="Cho J.-H."/>
            <person name="Park Y.-E."/>
            <person name="Jang D.-C."/>
            <person name="Im J.-S."/>
            <person name="Choi J.-G."/>
            <person name="Park H.-J."/>
            <person name="Lee G.-B."/>
            <person name="Lee Y.-G."/>
            <person name="Hong S.-Y."/>
            <person name="Cho K."/>
            <person name="Sohn K.H."/>
        </authorList>
    </citation>
    <scope>NUCLEOTIDE SEQUENCE</scope>
    <source>
        <strain evidence="2">KR_2_A2</strain>
    </source>
</reference>
<accession>A0A8S9U6A4</accession>
<dbReference type="AlphaFoldDB" id="A0A8S9U6A4"/>
<sequence>MRALHIAAHGHFNEIGKRRPPQGLAVPGSLFGSAASEANTGGSSTQDGRLADCERLKQLYDSEDDPDTPEPLQEERPAGYRPKRNREEPPQLPTEIN</sequence>
<name>A0A8S9U6A4_PHYIN</name>
<evidence type="ECO:0000313" key="2">
    <source>
        <dbReference type="EMBL" id="KAF4136080.1"/>
    </source>
</evidence>
<organism evidence="2 3">
    <name type="scientific">Phytophthora infestans</name>
    <name type="common">Potato late blight agent</name>
    <name type="synonym">Botrytis infestans</name>
    <dbReference type="NCBI Taxonomy" id="4787"/>
    <lineage>
        <taxon>Eukaryota</taxon>
        <taxon>Sar</taxon>
        <taxon>Stramenopiles</taxon>
        <taxon>Oomycota</taxon>
        <taxon>Peronosporomycetes</taxon>
        <taxon>Peronosporales</taxon>
        <taxon>Peronosporaceae</taxon>
        <taxon>Phytophthora</taxon>
    </lineage>
</organism>
<feature type="region of interest" description="Disordered" evidence="1">
    <location>
        <begin position="1"/>
        <end position="97"/>
    </location>
</feature>
<proteinExistence type="predicted"/>
<evidence type="ECO:0000313" key="3">
    <source>
        <dbReference type="Proteomes" id="UP000704712"/>
    </source>
</evidence>
<comment type="caution">
    <text evidence="2">The sequence shown here is derived from an EMBL/GenBank/DDBJ whole genome shotgun (WGS) entry which is preliminary data.</text>
</comment>
<feature type="compositionally biased region" description="Polar residues" evidence="1">
    <location>
        <begin position="36"/>
        <end position="47"/>
    </location>
</feature>
<gene>
    <name evidence="2" type="ORF">GN958_ATG14724</name>
</gene>